<dbReference type="Pfam" id="PF23771">
    <property type="entry name" value="DUF7168"/>
    <property type="match status" value="1"/>
</dbReference>
<dbReference type="InterPro" id="IPR016868">
    <property type="entry name" value="Phage_B3_Orf5"/>
</dbReference>
<dbReference type="PIRSF" id="PIRSF028111">
    <property type="entry name" value="UCP028111"/>
    <property type="match status" value="1"/>
</dbReference>
<feature type="region of interest" description="Disordered" evidence="1">
    <location>
        <begin position="185"/>
        <end position="217"/>
    </location>
</feature>
<reference evidence="5" key="2">
    <citation type="submission" date="2018-02" db="EMBL/GenBank/DDBJ databases">
        <title>Phenotypic characterization and whole genome analysis of multidrug-resistant, extended-spectrum beta-lactamase-producing bacteria isolated from dogs in Germany.</title>
        <authorList>
            <person name="Williamson C."/>
        </authorList>
    </citation>
    <scope>NUCLEOTIDE SEQUENCE [LARGE SCALE GENOMIC DNA]</scope>
    <source>
        <strain evidence="5">AFG_SD03_1510_Ahy_093</strain>
    </source>
</reference>
<dbReference type="EMBL" id="PUTQ01000027">
    <property type="protein sequence ID" value="RCF46459.1"/>
    <property type="molecule type" value="Genomic_DNA"/>
</dbReference>
<name>A0ABD7G4I8_AERHY</name>
<comment type="caution">
    <text evidence="4">The sequence shown here is derived from an EMBL/GenBank/DDBJ whole genome shotgun (WGS) entry which is preliminary data.</text>
</comment>
<evidence type="ECO:0000259" key="2">
    <source>
        <dbReference type="Pfam" id="PF10979"/>
    </source>
</evidence>
<proteinExistence type="predicted"/>
<evidence type="ECO:0000256" key="1">
    <source>
        <dbReference type="SAM" id="MobiDB-lite"/>
    </source>
</evidence>
<reference evidence="4 5" key="1">
    <citation type="journal article" date="2018" name="PLoS ONE">
        <title>Phenotypic characterization and whole genome analysis of extended-spectrum beta-lactamase-producing bacteria isolated from dogs in Germany.</title>
        <authorList>
            <person name="Boehmer T."/>
            <person name="Vogler A.J."/>
            <person name="Thomas A."/>
            <person name="Sauer S."/>
            <person name="Hergenroether M."/>
            <person name="Straubinger R.K."/>
            <person name="Birdsell D."/>
            <person name="Keim P."/>
            <person name="Sahl J.W."/>
            <person name="Williamson C.H."/>
            <person name="Riehm J.M."/>
        </authorList>
    </citation>
    <scope>NUCLEOTIDE SEQUENCE [LARGE SCALE GENOMIC DNA]</scope>
    <source>
        <strain evidence="4 5">AFG_SD03_1510_Ahy_093</strain>
    </source>
</reference>
<dbReference type="RefSeq" id="WP_113995595.1">
    <property type="nucleotide sequence ID" value="NZ_PUTQ01000027.1"/>
</dbReference>
<sequence>MEQADRDKIIAKVKKCLALAKSSNEHEAANALRQAQKLMQMHGISDLDVEHADIQEESTRAGAAQKPARRECGLATRVAAAFDCSVFLACSRPVGRWVFVGAAPSGEIARYAFEVLFRQAKRARAHYVKTALKRCTTTRTRRADLFCEGWVMTATELVESFAGSAAAQARVTAYLEHKHTLTSFQGHNRNAGRNLSERDYGDMQAGHRAGRDAQLNRGVGGDERLALGAAL</sequence>
<dbReference type="AlphaFoldDB" id="A0ABD7G4I8"/>
<dbReference type="Pfam" id="PF10979">
    <property type="entry name" value="DUF2786"/>
    <property type="match status" value="1"/>
</dbReference>
<protein>
    <recommendedName>
        <fullName evidence="6">DUF2786 domain-containing protein</fullName>
    </recommendedName>
</protein>
<feature type="domain" description="DUF2786" evidence="2">
    <location>
        <begin position="8"/>
        <end position="45"/>
    </location>
</feature>
<dbReference type="Proteomes" id="UP000253075">
    <property type="component" value="Unassembled WGS sequence"/>
</dbReference>
<dbReference type="InterPro" id="IPR024498">
    <property type="entry name" value="DUF2786"/>
</dbReference>
<evidence type="ECO:0000259" key="3">
    <source>
        <dbReference type="Pfam" id="PF23771"/>
    </source>
</evidence>
<evidence type="ECO:0008006" key="6">
    <source>
        <dbReference type="Google" id="ProtNLM"/>
    </source>
</evidence>
<gene>
    <name evidence="4" type="ORF">C6C11_17305</name>
</gene>
<accession>A0ABD7G4I8</accession>
<feature type="domain" description="DUF7168" evidence="3">
    <location>
        <begin position="48"/>
        <end position="178"/>
    </location>
</feature>
<evidence type="ECO:0000313" key="5">
    <source>
        <dbReference type="Proteomes" id="UP000253075"/>
    </source>
</evidence>
<dbReference type="InterPro" id="IPR055592">
    <property type="entry name" value="DUF7168"/>
</dbReference>
<organism evidence="4 5">
    <name type="scientific">Aeromonas hydrophila</name>
    <dbReference type="NCBI Taxonomy" id="644"/>
    <lineage>
        <taxon>Bacteria</taxon>
        <taxon>Pseudomonadati</taxon>
        <taxon>Pseudomonadota</taxon>
        <taxon>Gammaproteobacteria</taxon>
        <taxon>Aeromonadales</taxon>
        <taxon>Aeromonadaceae</taxon>
        <taxon>Aeromonas</taxon>
    </lineage>
</organism>
<evidence type="ECO:0000313" key="4">
    <source>
        <dbReference type="EMBL" id="RCF46459.1"/>
    </source>
</evidence>